<name>A0A8X6RXE1_TRICX</name>
<keyword evidence="2" id="KW-1185">Reference proteome</keyword>
<reference evidence="1" key="1">
    <citation type="submission" date="2020-08" db="EMBL/GenBank/DDBJ databases">
        <title>Multicomponent nature underlies the extraordinary mechanical properties of spider dragline silk.</title>
        <authorList>
            <person name="Kono N."/>
            <person name="Nakamura H."/>
            <person name="Mori M."/>
            <person name="Yoshida Y."/>
            <person name="Ohtoshi R."/>
            <person name="Malay A.D."/>
            <person name="Moran D.A.P."/>
            <person name="Tomita M."/>
            <person name="Numata K."/>
            <person name="Arakawa K."/>
        </authorList>
    </citation>
    <scope>NUCLEOTIDE SEQUENCE</scope>
</reference>
<accession>A0A8X6RXE1</accession>
<dbReference type="EMBL" id="BMAU01021201">
    <property type="protein sequence ID" value="GFX98205.1"/>
    <property type="molecule type" value="Genomic_DNA"/>
</dbReference>
<dbReference type="Proteomes" id="UP000887159">
    <property type="component" value="Unassembled WGS sequence"/>
</dbReference>
<dbReference type="AlphaFoldDB" id="A0A8X6RXE1"/>
<proteinExistence type="predicted"/>
<organism evidence="1 2">
    <name type="scientific">Trichonephila clavipes</name>
    <name type="common">Golden silk orbweaver</name>
    <name type="synonym">Nephila clavipes</name>
    <dbReference type="NCBI Taxonomy" id="2585209"/>
    <lineage>
        <taxon>Eukaryota</taxon>
        <taxon>Metazoa</taxon>
        <taxon>Ecdysozoa</taxon>
        <taxon>Arthropoda</taxon>
        <taxon>Chelicerata</taxon>
        <taxon>Arachnida</taxon>
        <taxon>Araneae</taxon>
        <taxon>Araneomorphae</taxon>
        <taxon>Entelegynae</taxon>
        <taxon>Araneoidea</taxon>
        <taxon>Nephilidae</taxon>
        <taxon>Trichonephila</taxon>
    </lineage>
</organism>
<evidence type="ECO:0000313" key="2">
    <source>
        <dbReference type="Proteomes" id="UP000887159"/>
    </source>
</evidence>
<evidence type="ECO:0000313" key="1">
    <source>
        <dbReference type="EMBL" id="GFX98205.1"/>
    </source>
</evidence>
<sequence length="70" mass="7727">MCSTYQHIPSVSQIQQRQSAECPPVHITAFGGSHLSIPTDWMDGINTPGNFDIPTTQSLLELDLESEKAR</sequence>
<protein>
    <submittedName>
        <fullName evidence="1">Uncharacterized protein</fullName>
    </submittedName>
</protein>
<comment type="caution">
    <text evidence="1">The sequence shown here is derived from an EMBL/GenBank/DDBJ whole genome shotgun (WGS) entry which is preliminary data.</text>
</comment>
<gene>
    <name evidence="1" type="ORF">TNCV_4908481</name>
</gene>